<keyword evidence="9" id="KW-1278">Translocase</keyword>
<evidence type="ECO:0000256" key="4">
    <source>
        <dbReference type="ARBA" id="ARBA00022448"/>
    </source>
</evidence>
<keyword evidence="9" id="KW-0249">Electron transport</keyword>
<evidence type="ECO:0000256" key="3">
    <source>
        <dbReference type="ARBA" id="ARBA00021007"/>
    </source>
</evidence>
<keyword evidence="5 9" id="KW-0812">Transmembrane</keyword>
<keyword evidence="9 10" id="KW-0496">Mitochondrion</keyword>
<evidence type="ECO:0000256" key="6">
    <source>
        <dbReference type="ARBA" id="ARBA00022989"/>
    </source>
</evidence>
<dbReference type="InterPro" id="IPR000440">
    <property type="entry name" value="NADH_UbQ/plastoQ_OxRdtase_su3"/>
</dbReference>
<dbReference type="PANTHER" id="PTHR11058:SF9">
    <property type="entry name" value="NADH-UBIQUINONE OXIDOREDUCTASE CHAIN 3"/>
    <property type="match status" value="1"/>
</dbReference>
<dbReference type="EC" id="7.1.1.2" evidence="9"/>
<evidence type="ECO:0000256" key="1">
    <source>
        <dbReference type="ARBA" id="ARBA00004370"/>
    </source>
</evidence>
<comment type="catalytic activity">
    <reaction evidence="8 9">
        <text>a ubiquinone + NADH + 5 H(+)(in) = a ubiquinol + NAD(+) + 4 H(+)(out)</text>
        <dbReference type="Rhea" id="RHEA:29091"/>
        <dbReference type="Rhea" id="RHEA-COMP:9565"/>
        <dbReference type="Rhea" id="RHEA-COMP:9566"/>
        <dbReference type="ChEBI" id="CHEBI:15378"/>
        <dbReference type="ChEBI" id="CHEBI:16389"/>
        <dbReference type="ChEBI" id="CHEBI:17976"/>
        <dbReference type="ChEBI" id="CHEBI:57540"/>
        <dbReference type="ChEBI" id="CHEBI:57945"/>
        <dbReference type="EC" id="7.1.1.2"/>
    </reaction>
</comment>
<dbReference type="InterPro" id="IPR038430">
    <property type="entry name" value="NDAH_ubi_oxred_su3_sf"/>
</dbReference>
<dbReference type="Pfam" id="PF00507">
    <property type="entry name" value="Oxidored_q4"/>
    <property type="match status" value="1"/>
</dbReference>
<keyword evidence="7 9" id="KW-0472">Membrane</keyword>
<dbReference type="PANTHER" id="PTHR11058">
    <property type="entry name" value="NADH-UBIQUINONE OXIDOREDUCTASE CHAIN 3"/>
    <property type="match status" value="1"/>
</dbReference>
<dbReference type="GO" id="GO:0008137">
    <property type="term" value="F:NADH dehydrogenase (ubiquinone) activity"/>
    <property type="evidence" value="ECO:0007669"/>
    <property type="project" value="UniProtKB-UniRule"/>
</dbReference>
<comment type="similarity">
    <text evidence="2 9">Belongs to the complex I subunit 3 family.</text>
</comment>
<dbReference type="GO" id="GO:0031966">
    <property type="term" value="C:mitochondrial membrane"/>
    <property type="evidence" value="ECO:0007669"/>
    <property type="project" value="UniProtKB-SubCell"/>
</dbReference>
<evidence type="ECO:0000313" key="10">
    <source>
        <dbReference type="EMBL" id="AXS65083.1"/>
    </source>
</evidence>
<keyword evidence="6 9" id="KW-1133">Transmembrane helix</keyword>
<geneLocation type="mitochondrion" evidence="10"/>
<comment type="subcellular location">
    <subcellularLocation>
        <location evidence="1">Membrane</location>
    </subcellularLocation>
    <subcellularLocation>
        <location evidence="9">Mitochondrion membrane</location>
        <topology evidence="9">Multi-pass membrane protein</topology>
    </subcellularLocation>
</comment>
<keyword evidence="9" id="KW-0830">Ubiquinone</keyword>
<keyword evidence="9" id="KW-0679">Respiratory chain</keyword>
<gene>
    <name evidence="10" type="primary">nad3</name>
</gene>
<comment type="function">
    <text evidence="9">Core subunit of the mitochondrial membrane respiratory chain NADH dehydrogenase (Complex I) which catalyzes electron transfer from NADH through the respiratory chain, using ubiquinone as an electron acceptor. Essential for the catalytic activity of complex I.</text>
</comment>
<evidence type="ECO:0000256" key="2">
    <source>
        <dbReference type="ARBA" id="ARBA00008472"/>
    </source>
</evidence>
<accession>A0A346RG86</accession>
<keyword evidence="4 9" id="KW-0813">Transport</keyword>
<dbReference type="EMBL" id="MG193356">
    <property type="protein sequence ID" value="AXS65083.1"/>
    <property type="molecule type" value="Genomic_DNA"/>
</dbReference>
<proteinExistence type="inferred from homology"/>
<evidence type="ECO:0000256" key="7">
    <source>
        <dbReference type="ARBA" id="ARBA00023136"/>
    </source>
</evidence>
<protein>
    <recommendedName>
        <fullName evidence="3 9">NADH-ubiquinone oxidoreductase chain 3</fullName>
        <ecNumber evidence="9">7.1.1.2</ecNumber>
    </recommendedName>
</protein>
<feature type="transmembrane region" description="Helical" evidence="9">
    <location>
        <begin position="85"/>
        <end position="105"/>
    </location>
</feature>
<evidence type="ECO:0000256" key="5">
    <source>
        <dbReference type="ARBA" id="ARBA00022692"/>
    </source>
</evidence>
<evidence type="ECO:0000256" key="9">
    <source>
        <dbReference type="RuleBase" id="RU003640"/>
    </source>
</evidence>
<name>A0A346RG86_9COLE</name>
<dbReference type="AlphaFoldDB" id="A0A346RG86"/>
<feature type="transmembrane region" description="Helical" evidence="9">
    <location>
        <begin position="6"/>
        <end position="25"/>
    </location>
</feature>
<dbReference type="Gene3D" id="1.20.58.1610">
    <property type="entry name" value="NADH:ubiquinone/plastoquinone oxidoreductase, chain 3"/>
    <property type="match status" value="1"/>
</dbReference>
<dbReference type="GO" id="GO:0030964">
    <property type="term" value="C:NADH dehydrogenase complex"/>
    <property type="evidence" value="ECO:0007669"/>
    <property type="project" value="TreeGrafter"/>
</dbReference>
<reference evidence="10" key="1">
    <citation type="journal article" date="2018" name="J. ISSAAS">
        <title>The contribution of mitochondrial metagenomics to large-scale data mining and phylogenetic analysis of Coleoptera.</title>
        <authorList>
            <person name="Miller K."/>
            <person name="Linard B."/>
            <person name="Motyka M."/>
            <person name="Bocek M."/>
            <person name="Vogler A.P."/>
        </authorList>
    </citation>
    <scope>NUCLEOTIDE SEQUENCE</scope>
</reference>
<sequence>MMIMNSMTIILSMLTLMFLMMNMLLKKKTFIDREKNSPYECGFNPKNSARLPFSLQFFMITLLFLIFDIEMTLILPFILTFKTNNLLIMTKIMLIFISILLLGLLHEWNQGILKWMK</sequence>
<keyword evidence="9" id="KW-0520">NAD</keyword>
<evidence type="ECO:0000256" key="8">
    <source>
        <dbReference type="ARBA" id="ARBA00049551"/>
    </source>
</evidence>
<feature type="transmembrane region" description="Helical" evidence="9">
    <location>
        <begin position="57"/>
        <end position="79"/>
    </location>
</feature>
<organism evidence="10">
    <name type="scientific">Elateroidea sp. 2 KM-2017</name>
    <dbReference type="NCBI Taxonomy" id="2219425"/>
    <lineage>
        <taxon>Eukaryota</taxon>
        <taxon>Metazoa</taxon>
        <taxon>Ecdysozoa</taxon>
        <taxon>Arthropoda</taxon>
        <taxon>Hexapoda</taxon>
        <taxon>Insecta</taxon>
        <taxon>Pterygota</taxon>
        <taxon>Neoptera</taxon>
        <taxon>Endopterygota</taxon>
        <taxon>Coleoptera</taxon>
        <taxon>Polyphaga</taxon>
        <taxon>Elateriformia</taxon>
        <taxon>Elateroidea</taxon>
    </lineage>
</organism>